<name>A0A812IKP6_9DINO</name>
<dbReference type="SUPFAM" id="SSF54826">
    <property type="entry name" value="Enolase N-terminal domain-like"/>
    <property type="match status" value="1"/>
</dbReference>
<dbReference type="OrthoDB" id="425211at2759"/>
<reference evidence="11" key="1">
    <citation type="submission" date="2021-02" db="EMBL/GenBank/DDBJ databases">
        <authorList>
            <person name="Dougan E. K."/>
            <person name="Rhodes N."/>
            <person name="Thang M."/>
            <person name="Chan C."/>
        </authorList>
    </citation>
    <scope>NUCLEOTIDE SEQUENCE</scope>
</reference>
<dbReference type="Gene3D" id="3.40.50.1820">
    <property type="entry name" value="alpha/beta hydrolase"/>
    <property type="match status" value="3"/>
</dbReference>
<dbReference type="InterPro" id="IPR014509">
    <property type="entry name" value="YjdF-like"/>
</dbReference>
<evidence type="ECO:0000256" key="4">
    <source>
        <dbReference type="ARBA" id="ARBA00022692"/>
    </source>
</evidence>
<protein>
    <submittedName>
        <fullName evidence="11">TarD protein</fullName>
    </submittedName>
</protein>
<dbReference type="InterPro" id="IPR029065">
    <property type="entry name" value="Enolase_C-like"/>
</dbReference>
<feature type="transmembrane region" description="Helical" evidence="9">
    <location>
        <begin position="2531"/>
        <end position="2552"/>
    </location>
</feature>
<dbReference type="SFLD" id="SFLDF00118">
    <property type="entry name" value="D-tartrate_dehydratase"/>
    <property type="match status" value="1"/>
</dbReference>
<dbReference type="InterPro" id="IPR036291">
    <property type="entry name" value="NAD(P)-bd_dom_sf"/>
</dbReference>
<keyword evidence="4 9" id="KW-0812">Transmembrane</keyword>
<comment type="caution">
    <text evidence="11">The sequence shown here is derived from an EMBL/GenBank/DDBJ whole genome shotgun (WGS) entry which is preliminary data.</text>
</comment>
<keyword evidence="6 9" id="KW-1133">Transmembrane helix</keyword>
<feature type="transmembrane region" description="Helical" evidence="9">
    <location>
        <begin position="1892"/>
        <end position="1912"/>
    </location>
</feature>
<dbReference type="EMBL" id="CAJNJA010000001">
    <property type="protein sequence ID" value="CAE7149019.1"/>
    <property type="molecule type" value="Genomic_DNA"/>
</dbReference>
<dbReference type="Pfam" id="PF11335">
    <property type="entry name" value="DUF3137"/>
    <property type="match status" value="1"/>
</dbReference>
<dbReference type="SUPFAM" id="SSF53474">
    <property type="entry name" value="alpha/beta-Hydrolases"/>
    <property type="match status" value="2"/>
</dbReference>
<dbReference type="Gene3D" id="3.40.50.720">
    <property type="entry name" value="NAD(P)-binding Rossmann-like Domain"/>
    <property type="match status" value="1"/>
</dbReference>
<dbReference type="GO" id="GO:0008270">
    <property type="term" value="F:zinc ion binding"/>
    <property type="evidence" value="ECO:0007669"/>
    <property type="project" value="InterPro"/>
</dbReference>
<dbReference type="InterPro" id="IPR008927">
    <property type="entry name" value="6-PGluconate_DH-like_C_sf"/>
</dbReference>
<feature type="transmembrane region" description="Helical" evidence="9">
    <location>
        <begin position="2246"/>
        <end position="2267"/>
    </location>
</feature>
<dbReference type="GO" id="GO:0016020">
    <property type="term" value="C:membrane"/>
    <property type="evidence" value="ECO:0007669"/>
    <property type="project" value="UniProtKB-SubCell"/>
</dbReference>
<dbReference type="InterPro" id="IPR013332">
    <property type="entry name" value="KPR_N"/>
</dbReference>
<comment type="subcellular location">
    <subcellularLocation>
        <location evidence="1">Membrane</location>
        <topology evidence="1">Single-pass membrane protein</topology>
    </subcellularLocation>
</comment>
<dbReference type="GO" id="GO:0047808">
    <property type="term" value="F:D(-)-tartrate dehydratase activity"/>
    <property type="evidence" value="ECO:0007669"/>
    <property type="project" value="InterPro"/>
</dbReference>
<keyword evidence="12" id="KW-1185">Reference proteome</keyword>
<evidence type="ECO:0000256" key="1">
    <source>
        <dbReference type="ARBA" id="ARBA00004167"/>
    </source>
</evidence>
<evidence type="ECO:0000313" key="12">
    <source>
        <dbReference type="Proteomes" id="UP000601435"/>
    </source>
</evidence>
<dbReference type="SMART" id="SM00922">
    <property type="entry name" value="MR_MLE"/>
    <property type="match status" value="1"/>
</dbReference>
<evidence type="ECO:0000256" key="5">
    <source>
        <dbReference type="ARBA" id="ARBA00022857"/>
    </source>
</evidence>
<feature type="transmembrane region" description="Helical" evidence="9">
    <location>
        <begin position="2361"/>
        <end position="2381"/>
    </location>
</feature>
<dbReference type="SUPFAM" id="SSF140478">
    <property type="entry name" value="LemA-like"/>
    <property type="match status" value="1"/>
</dbReference>
<dbReference type="PANTHER" id="PTHR34478">
    <property type="entry name" value="PROTEIN LEMA"/>
    <property type="match status" value="1"/>
</dbReference>
<dbReference type="InterPro" id="IPR023353">
    <property type="entry name" value="LemA-like_dom_sf"/>
</dbReference>
<organism evidence="11 12">
    <name type="scientific">Symbiodinium necroappetens</name>
    <dbReference type="NCBI Taxonomy" id="1628268"/>
    <lineage>
        <taxon>Eukaryota</taxon>
        <taxon>Sar</taxon>
        <taxon>Alveolata</taxon>
        <taxon>Dinophyceae</taxon>
        <taxon>Suessiales</taxon>
        <taxon>Symbiodiniaceae</taxon>
        <taxon>Symbiodinium</taxon>
    </lineage>
</organism>
<feature type="domain" description="Mandelate racemase/muconate lactonizing enzyme C-terminal" evidence="10">
    <location>
        <begin position="920"/>
        <end position="1017"/>
    </location>
</feature>
<dbReference type="Gene3D" id="1.20.1440.20">
    <property type="entry name" value="LemA-like domain"/>
    <property type="match status" value="1"/>
</dbReference>
<proteinExistence type="inferred from homology"/>
<dbReference type="InterPro" id="IPR029017">
    <property type="entry name" value="Enolase-like_N"/>
</dbReference>
<dbReference type="InterPro" id="IPR021484">
    <property type="entry name" value="DUF3137"/>
</dbReference>
<feature type="transmembrane region" description="Helical" evidence="9">
    <location>
        <begin position="2401"/>
        <end position="2422"/>
    </location>
</feature>
<dbReference type="PANTHER" id="PTHR34478:SF1">
    <property type="entry name" value="PROTEIN LEMA"/>
    <property type="match status" value="1"/>
</dbReference>
<dbReference type="InterPro" id="IPR002629">
    <property type="entry name" value="Met_Synth_C/arc"/>
</dbReference>
<sequence length="2699" mass="296118">MPNWEREFVSCTSATSARNGAGFNPCQGLYFKPSGKPAKTALIATHYNVDFSEHYLGPYMAERGFGFLGWNTRFRGNEAFFLLEHALIDIGAGVKWLRETAGVENIVILGNSGGGSLMGAYQSQALGVTMSATPGLKIPDALHDLIPAELYISLCAHLGRPEVLTDWFDPSITDERDPTSIDESLNMFNPDNGPPYAADFIEKYRAAQRARNHRITDWCYAELERLAELGMTDRAFNMYRTWADLRLMDGTMDPSEREVGRCYAGDPKTANFSPRGIGLNNTLRTWLSMWSLRDSHCSGTEHLSRISQPALVIQSTGDTGVFPSDAKSIYDTLASTDKHLEMIPGDHYLENPGDARDKVADMIVDWSTLPERCWRRLTQTLAIILEKPMIEYPILPTSLVGSYAQPDWLIDKSRLGARLPPRVILHELWKPAPDDLEEAQNDATLIALDDQRRAGVDIVTDGEMRRESYSNRFANALEGVNIDNPGEAIDRTGKKVPVPRVTSAIRRRAAVEAPYIAFLKAHTDKPIKITLPGPFTLAQQADNQFYENDGDLAMAYAEAVNEELRDLFAAGVDIVQLDEPYVQARPEAAREYAVAAIDRALQGAAGPTVLHVCFGYGKHVDNKPEGYAFLGELDACRADEVSIECAQPKLKMDLLACLPNKKVHVGVLDLRDTTPETPEMVADRIRAALKVIPAEQIVVAPDCGMKYLSREVAFEKLRNMVLGRDIAVDDIASYVDSFLSRQPGFIQSQLLASNDGQTLVHQAQWINEAAFQGNIANAVVDFSKHTVSLVAIVSDQIREGKAVTGLAFNSIGRFGQGGILRERMMPRLLEADPASLLSADGNRFDLTKVSAAIMRDEKPGGHGDRAGAAAALELAFWDLNAKLADQPAYQYIAQTLEQMPPVPGAEVYAAGGYYYPGGSSGRLADELKSYQDQGYQSFKIKIGGASLTEDMQRIEAAINIAGSPGAIAVDANGRFDLPTARIYAEQLATYNLRWYEEPGDPLDYALLAELGEHYHGSIATGENLFSAADTHNLMRYAGLRPDKDILQMDPGLSYGLTEYQKILQVTSDAGFPRTQCIPHGGHLINLHIVTALGLGGCEAYPGVFNPFGGYSAQSRIFDGRVFPSDAPGFGLEQKTELVPFIERHDVSVVDPNEDHINTINTHGLRVSGASGDRTVQLQGYTTPPEMPTDLIICAVKARFIESAAASLQPLIAPHTRVLTIQNGLGSAETVANHVGEERLLVGVAQGFGASLPEPGFAHHNDMKAIRMGAYDSLAYAEVSSIAQVWADAGFDAAPVIDIAAMQWEKLICNVAYSAPCAISGLTVGDVLDHPHMSIVSRAAAREAFDVAIASGVTLRFTDPDREIRDFAERMPNAKPSVLLDLEAGRISEVDVINGAIPRQGAKVGLNAPVNATLTELVQTLESKDQMVDITYLLLGVLVIYFIVVFNQLIAARNSCTNARAGIDVNLARRHQLIPNLVTVVSGYAAHEKSTLTAVTLARSQAIDALGGAQSAGAEAGLAQALALLNVRLEAYPELRAQVPFINLMKNLTEAEEQISASRRAFNAHVMLMNNLVQQFPTLIVAKLCGFSVQTPYAAETGAQQASNSAHLTGLEETFQILERQRRRAIRAFWLTLCKAFLLLPFCLLPALLFLPSDDVIVLQTLTEQSASLLGWEAEGAANLALGLFIGGSIWFFGGLYLLLRYFNRSGREPGWAYLRDYKSTIFSRICASHFPGLAYRPDNGIPWRVLDDSNLFPWISDWYQSEDLFEGHVQQTDITFAEAHAKRERRRVTGDGVETYLDSYFRGIIFIAEFHKHFHSTTRITPAGEKQKRVRRQKEVVLEDPEFQAQFATVRQINSFISDVEALLALVNELSLQTLLPVSHDRQPRTMKMSKWGVFLAGWIVILFGAGLAHFIQTSSDVTIKDIRFQSANGNTLSALLYLPASATADNKAPAILAVHGYINSREVQSGFAVEFARRGYVVLALDQTGHGYSDPPAFSEGFGGPDALRYLHALDMVDTENIGLEGHSMGGWAVLAAAAAMPDGYRSIVLQGSSTGPPFAADGTPTWPRNLAVVFAQFDEFAELMWGVARAQDINQSAKLQTLFGTDKDVLADTLYGNIEAGTGRMLMQPSVTHPGNHLSHESIADALDWFSQTLTGGQDLPSSNQIWFFKEIGTLIAFIGLVVLILGSLRLFLNLEFFSSLAGSTGEAAFSHRNVKWWLLATLSAFLPVFTFYPLFSWAEALFPPNTWFAQGITNQIVLWALVNAAFATAIMKMTATAARHNAELPGRSLALGCLTAGVAYLTVIVVDVVFTVDFRFWFVGLKTLSLQQFQLALIYVVPFLIYFIGVLRPLHLGMSVNGDGWLTLYTANALAMMGGFLLFLMAQYGYLFSAGTLLTPGEPLNTIVMIQFVPLLLIVAIISTYAFRIGPHDYPTWVLEVGPAIIAAAVLWYTRESFPLTPLTYVLILTHCIILMVGGHYTYAKVPLFDWIAEVFNSDRNNYDKLGHFVQGFVPAIVAREILIRKAVVNGDRWRAFLIICFCLGFSAFYELIEWWVALLSGEEIGSVDTKFKLIGPDHKIVVDAFDDSKVEGVACHISRAVTGGLKGAVGLAEDTSDASISCRQVGPITFKDSLEKGEQVFTERRSVLFKQLQVVRFCDETRNTLVYLAYSDRIVDGSPQNAISTVPITPWSGAQTPPRCNDE</sequence>
<dbReference type="InterPro" id="IPR029058">
    <property type="entry name" value="AB_hydrolase_fold"/>
</dbReference>
<feature type="transmembrane region" description="Helical" evidence="9">
    <location>
        <begin position="2331"/>
        <end position="2349"/>
    </location>
</feature>
<dbReference type="Pfam" id="PF01717">
    <property type="entry name" value="Meth_synt_2"/>
    <property type="match status" value="1"/>
</dbReference>
<dbReference type="Gene3D" id="3.20.20.210">
    <property type="match status" value="1"/>
</dbReference>
<dbReference type="Gene3D" id="3.20.20.120">
    <property type="entry name" value="Enolase-like C-terminal domain"/>
    <property type="match status" value="1"/>
</dbReference>
<dbReference type="SUPFAM" id="SSF51726">
    <property type="entry name" value="UROD/MetE-like"/>
    <property type="match status" value="1"/>
</dbReference>
<dbReference type="InterPro" id="IPR010292">
    <property type="entry name" value="Uncharacterised_CreA"/>
</dbReference>
<dbReference type="GO" id="GO:0008677">
    <property type="term" value="F:2-dehydropantoate 2-reductase activity"/>
    <property type="evidence" value="ECO:0007669"/>
    <property type="project" value="InterPro"/>
</dbReference>
<feature type="transmembrane region" description="Helical" evidence="9">
    <location>
        <begin position="1627"/>
        <end position="1650"/>
    </location>
</feature>
<dbReference type="InterPro" id="IPR000073">
    <property type="entry name" value="AB_hydrolase_1"/>
</dbReference>
<accession>A0A812IKP6</accession>
<dbReference type="InterPro" id="IPR007156">
    <property type="entry name" value="MamQ_LemA"/>
</dbReference>
<feature type="transmembrane region" description="Helical" evidence="9">
    <location>
        <begin position="1679"/>
        <end position="1699"/>
    </location>
</feature>
<dbReference type="Pfam" id="PF05981">
    <property type="entry name" value="CreA"/>
    <property type="match status" value="1"/>
</dbReference>
<dbReference type="NCBIfam" id="TIGR00745">
    <property type="entry name" value="apbA_panE"/>
    <property type="match status" value="1"/>
</dbReference>
<dbReference type="SUPFAM" id="SSF54909">
    <property type="entry name" value="Dimeric alpha+beta barrel"/>
    <property type="match status" value="1"/>
</dbReference>
<dbReference type="Pfam" id="PF04011">
    <property type="entry name" value="LemA"/>
    <property type="match status" value="1"/>
</dbReference>
<dbReference type="SFLD" id="SFLDG00179">
    <property type="entry name" value="mandelate_racemase"/>
    <property type="match status" value="1"/>
</dbReference>
<feature type="transmembrane region" description="Helical" evidence="9">
    <location>
        <begin position="2460"/>
        <end position="2478"/>
    </location>
</feature>
<dbReference type="InterPro" id="IPR013328">
    <property type="entry name" value="6PGD_dom2"/>
</dbReference>
<dbReference type="Gene3D" id="1.10.1040.10">
    <property type="entry name" value="N-(1-d-carboxylethyl)-l-norvaline Dehydrogenase, domain 2"/>
    <property type="match status" value="1"/>
</dbReference>
<keyword evidence="8 9" id="KW-0472">Membrane</keyword>
<dbReference type="InterPro" id="IPR013752">
    <property type="entry name" value="KPA_reductase"/>
</dbReference>
<comment type="similarity">
    <text evidence="3">Belongs to the LemA family.</text>
</comment>
<dbReference type="Pfam" id="PF09997">
    <property type="entry name" value="DUF2238"/>
    <property type="match status" value="1"/>
</dbReference>
<dbReference type="SUPFAM" id="SSF51735">
    <property type="entry name" value="NAD(P)-binding Rossmann-fold domains"/>
    <property type="match status" value="1"/>
</dbReference>
<dbReference type="Pfam" id="PF08546">
    <property type="entry name" value="ApbA_C"/>
    <property type="match status" value="1"/>
</dbReference>
<dbReference type="InterPro" id="IPR011008">
    <property type="entry name" value="Dimeric_a/b-barrel"/>
</dbReference>
<evidence type="ECO:0000256" key="8">
    <source>
        <dbReference type="ARBA" id="ARBA00023136"/>
    </source>
</evidence>
<dbReference type="Proteomes" id="UP000601435">
    <property type="component" value="Unassembled WGS sequence"/>
</dbReference>
<feature type="transmembrane region" description="Helical" evidence="9">
    <location>
        <begin position="2288"/>
        <end position="2311"/>
    </location>
</feature>
<keyword evidence="7" id="KW-0560">Oxidoreductase</keyword>
<evidence type="ECO:0000256" key="3">
    <source>
        <dbReference type="ARBA" id="ARBA00008854"/>
    </source>
</evidence>
<feature type="transmembrane region" description="Helical" evidence="9">
    <location>
        <begin position="2429"/>
        <end position="2448"/>
    </location>
</feature>
<feature type="transmembrane region" description="Helical" evidence="9">
    <location>
        <begin position="2170"/>
        <end position="2191"/>
    </location>
</feature>
<dbReference type="InterPro" id="IPR013342">
    <property type="entry name" value="Mandelate_racemase_C"/>
</dbReference>
<evidence type="ECO:0000259" key="10">
    <source>
        <dbReference type="SMART" id="SM00922"/>
    </source>
</evidence>
<dbReference type="InterPro" id="IPR036849">
    <property type="entry name" value="Enolase-like_C_sf"/>
</dbReference>
<dbReference type="SUPFAM" id="SSF48179">
    <property type="entry name" value="6-phosphogluconate dehydrogenase C-terminal domain-like"/>
    <property type="match status" value="1"/>
</dbReference>
<evidence type="ECO:0000313" key="11">
    <source>
        <dbReference type="EMBL" id="CAE7149019.1"/>
    </source>
</evidence>
<comment type="similarity">
    <text evidence="2">Belongs to the ketopantoate reductase family.</text>
</comment>
<keyword evidence="5" id="KW-0521">NADP</keyword>
<gene>
    <name evidence="11" type="primary">tarD</name>
    <name evidence="11" type="ORF">SNEC2469_LOCUS67</name>
</gene>
<dbReference type="SUPFAM" id="SSF51604">
    <property type="entry name" value="Enolase C-terminal domain-like"/>
    <property type="match status" value="1"/>
</dbReference>
<dbReference type="InterPro" id="IPR003710">
    <property type="entry name" value="ApbA"/>
</dbReference>
<dbReference type="GO" id="GO:0015940">
    <property type="term" value="P:pantothenate biosynthetic process"/>
    <property type="evidence" value="ECO:0007669"/>
    <property type="project" value="InterPro"/>
</dbReference>
<feature type="transmembrane region" description="Helical" evidence="9">
    <location>
        <begin position="2215"/>
        <end position="2234"/>
    </location>
</feature>
<dbReference type="Pfam" id="PF13378">
    <property type="entry name" value="MR_MLE_C"/>
    <property type="match status" value="1"/>
</dbReference>
<dbReference type="GO" id="GO:0009086">
    <property type="term" value="P:methionine biosynthetic process"/>
    <property type="evidence" value="ECO:0007669"/>
    <property type="project" value="InterPro"/>
</dbReference>
<evidence type="ECO:0000256" key="7">
    <source>
        <dbReference type="ARBA" id="ARBA00023002"/>
    </source>
</evidence>
<dbReference type="SFLD" id="SFLDS00001">
    <property type="entry name" value="Enolase"/>
    <property type="match status" value="1"/>
</dbReference>
<evidence type="ECO:0000256" key="2">
    <source>
        <dbReference type="ARBA" id="ARBA00007870"/>
    </source>
</evidence>
<dbReference type="Pfam" id="PF02558">
    <property type="entry name" value="ApbA"/>
    <property type="match status" value="1"/>
</dbReference>
<dbReference type="CDD" id="cd03311">
    <property type="entry name" value="CIMS_C_terminal_like"/>
    <property type="match status" value="1"/>
</dbReference>
<feature type="transmembrane region" description="Helical" evidence="9">
    <location>
        <begin position="1429"/>
        <end position="1449"/>
    </location>
</feature>
<dbReference type="InterPro" id="IPR034611">
    <property type="entry name" value="D-tartrate_dehydratase"/>
</dbReference>
<dbReference type="Gene3D" id="3.30.390.10">
    <property type="entry name" value="Enolase-like, N-terminal domain"/>
    <property type="match status" value="1"/>
</dbReference>
<dbReference type="Pfam" id="PF00561">
    <property type="entry name" value="Abhydrolase_1"/>
    <property type="match status" value="1"/>
</dbReference>
<dbReference type="GO" id="GO:0003871">
    <property type="term" value="F:5-methyltetrahydropteroyltriglutamate-homocysteine S-methyltransferase activity"/>
    <property type="evidence" value="ECO:0007669"/>
    <property type="project" value="InterPro"/>
</dbReference>
<evidence type="ECO:0000256" key="6">
    <source>
        <dbReference type="ARBA" id="ARBA00022989"/>
    </source>
</evidence>
<evidence type="ECO:0000256" key="9">
    <source>
        <dbReference type="SAM" id="Phobius"/>
    </source>
</evidence>
<dbReference type="InterPro" id="IPR038071">
    <property type="entry name" value="UROD/MetE-like_sf"/>
</dbReference>